<sequence>MSTDSSTPVSVRPVGTATGADRRVGVDLGVRQLFAASPITADPTVRNAYIADGGIVRALYDELGATTRRLQALPGDTTAAEVHAFVAYRDRLAVRVADATEQLLAYLEATDAGTVVLEEITYPLRPLSECRRGETDLGSWLLPVLQHAFADAAVAEDYDVEYINPKYTTQQCHVCDQLGDVDSAGLECTTESCPVDVVDRDRSAAVSIAKRRPDARGKDD</sequence>
<keyword evidence="1" id="KW-0238">DNA-binding</keyword>
<dbReference type="Pfam" id="PF07282">
    <property type="entry name" value="Cas12f1-like_TNB"/>
    <property type="match status" value="1"/>
</dbReference>
<dbReference type="OrthoDB" id="206517at2157"/>
<reference evidence="3 4" key="1">
    <citation type="submission" date="2020-07" db="EMBL/GenBank/DDBJ databases">
        <authorList>
            <person name="Cui H."/>
        </authorList>
    </citation>
    <scope>NUCLEOTIDE SEQUENCE [LARGE SCALE GENOMIC DNA]</scope>
    <source>
        <strain evidence="3 4">YPL8</strain>
    </source>
</reference>
<dbReference type="KEGG" id="haly:HYG82_09685"/>
<dbReference type="GO" id="GO:0003677">
    <property type="term" value="F:DNA binding"/>
    <property type="evidence" value="ECO:0007669"/>
    <property type="project" value="UniProtKB-KW"/>
</dbReference>
<accession>A0A7D5KXI2</accession>
<feature type="domain" description="Cas12f1-like TNB" evidence="2">
    <location>
        <begin position="155"/>
        <end position="208"/>
    </location>
</feature>
<dbReference type="InterPro" id="IPR010095">
    <property type="entry name" value="Cas12f1-like_TNB"/>
</dbReference>
<evidence type="ECO:0000313" key="3">
    <source>
        <dbReference type="EMBL" id="QLG49102.1"/>
    </source>
</evidence>
<dbReference type="AlphaFoldDB" id="A0A7D5KXI2"/>
<name>A0A7D5KXI2_9EURY</name>
<dbReference type="RefSeq" id="WP_179260837.1">
    <property type="nucleotide sequence ID" value="NZ_CP058601.1"/>
</dbReference>
<evidence type="ECO:0000259" key="2">
    <source>
        <dbReference type="Pfam" id="PF07282"/>
    </source>
</evidence>
<dbReference type="GeneID" id="56033562"/>
<proteinExistence type="predicted"/>
<dbReference type="EMBL" id="CP058601">
    <property type="protein sequence ID" value="QLG49102.1"/>
    <property type="molecule type" value="Genomic_DNA"/>
</dbReference>
<dbReference type="Proteomes" id="UP000509241">
    <property type="component" value="Chromosome"/>
</dbReference>
<evidence type="ECO:0000313" key="4">
    <source>
        <dbReference type="Proteomes" id="UP000509241"/>
    </source>
</evidence>
<keyword evidence="4" id="KW-1185">Reference proteome</keyword>
<organism evidence="3 4">
    <name type="scientific">Natrinema halophilum</name>
    <dbReference type="NCBI Taxonomy" id="1699371"/>
    <lineage>
        <taxon>Archaea</taxon>
        <taxon>Methanobacteriati</taxon>
        <taxon>Methanobacteriota</taxon>
        <taxon>Stenosarchaea group</taxon>
        <taxon>Halobacteria</taxon>
        <taxon>Halobacteriales</taxon>
        <taxon>Natrialbaceae</taxon>
        <taxon>Natrinema</taxon>
    </lineage>
</organism>
<evidence type="ECO:0000256" key="1">
    <source>
        <dbReference type="ARBA" id="ARBA00023125"/>
    </source>
</evidence>
<protein>
    <submittedName>
        <fullName evidence="3">Transposase</fullName>
    </submittedName>
</protein>
<gene>
    <name evidence="3" type="ORF">HYG82_09685</name>
</gene>